<dbReference type="InterPro" id="IPR024072">
    <property type="entry name" value="DHFR-like_dom_sf"/>
</dbReference>
<sequence length="196" mass="21881">MSVPVDHHEQDVENSSRKIVAGLFMSLDGVVDSLEASPKKWGSNEMNETIAAGVAQADTVLLGTRTYKMLAQFWQHQSDDLPMARFLNHSDKYLVSSTITEDMLEWQPASMIKGKLFEEIMKLKQQPGKNIQIPGSPRLVRSLLQNGLLDELRLNICPVVIGSGMRLFDEITNQVPLHLVDSKAYSNGVVGLTYRI</sequence>
<comment type="caution">
    <text evidence="2">The sequence shown here is derived from an EMBL/GenBank/DDBJ whole genome shotgun (WGS) entry which is preliminary data.</text>
</comment>
<dbReference type="PANTHER" id="PTHR38011">
    <property type="entry name" value="DIHYDROFOLATE REDUCTASE FAMILY PROTEIN (AFU_ORTHOLOGUE AFUA_8G06820)"/>
    <property type="match status" value="1"/>
</dbReference>
<reference evidence="2 3" key="1">
    <citation type="submission" date="2016-11" db="EMBL/GenBank/DDBJ databases">
        <title>Paenibacillus species isolates.</title>
        <authorList>
            <person name="Beno S.M."/>
        </authorList>
    </citation>
    <scope>NUCLEOTIDE SEQUENCE [LARGE SCALE GENOMIC DNA]</scope>
    <source>
        <strain evidence="2 3">FSL H7-0443</strain>
    </source>
</reference>
<dbReference type="Pfam" id="PF01872">
    <property type="entry name" value="RibD_C"/>
    <property type="match status" value="1"/>
</dbReference>
<dbReference type="GO" id="GO:0009231">
    <property type="term" value="P:riboflavin biosynthetic process"/>
    <property type="evidence" value="ECO:0007669"/>
    <property type="project" value="InterPro"/>
</dbReference>
<evidence type="ECO:0000259" key="1">
    <source>
        <dbReference type="Pfam" id="PF01872"/>
    </source>
</evidence>
<dbReference type="Gene3D" id="3.40.430.10">
    <property type="entry name" value="Dihydrofolate Reductase, subunit A"/>
    <property type="match status" value="1"/>
</dbReference>
<protein>
    <recommendedName>
        <fullName evidence="1">Bacterial bifunctional deaminase-reductase C-terminal domain-containing protein</fullName>
    </recommendedName>
</protein>
<dbReference type="InterPro" id="IPR050765">
    <property type="entry name" value="Riboflavin_Biosynth_HTPR"/>
</dbReference>
<dbReference type="SUPFAM" id="SSF53597">
    <property type="entry name" value="Dihydrofolate reductase-like"/>
    <property type="match status" value="1"/>
</dbReference>
<dbReference type="OrthoDB" id="195113at2"/>
<dbReference type="EMBL" id="MPTW01000011">
    <property type="protein sequence ID" value="OME67763.1"/>
    <property type="molecule type" value="Genomic_DNA"/>
</dbReference>
<dbReference type="AlphaFoldDB" id="A0A1R0ZDQ7"/>
<evidence type="ECO:0000313" key="2">
    <source>
        <dbReference type="EMBL" id="OME67763.1"/>
    </source>
</evidence>
<dbReference type="GO" id="GO:0008703">
    <property type="term" value="F:5-amino-6-(5-phosphoribosylamino)uracil reductase activity"/>
    <property type="evidence" value="ECO:0007669"/>
    <property type="project" value="InterPro"/>
</dbReference>
<dbReference type="Proteomes" id="UP000187425">
    <property type="component" value="Unassembled WGS sequence"/>
</dbReference>
<gene>
    <name evidence="2" type="ORF">BSK65_19290</name>
</gene>
<evidence type="ECO:0000313" key="3">
    <source>
        <dbReference type="Proteomes" id="UP000187425"/>
    </source>
</evidence>
<feature type="domain" description="Bacterial bifunctional deaminase-reductase C-terminal" evidence="1">
    <location>
        <begin position="17"/>
        <end position="190"/>
    </location>
</feature>
<name>A0A1R0ZDQ7_9BACL</name>
<organism evidence="2 3">
    <name type="scientific">Paenibacillus odorifer</name>
    <dbReference type="NCBI Taxonomy" id="189426"/>
    <lineage>
        <taxon>Bacteria</taxon>
        <taxon>Bacillati</taxon>
        <taxon>Bacillota</taxon>
        <taxon>Bacilli</taxon>
        <taxon>Bacillales</taxon>
        <taxon>Paenibacillaceae</taxon>
        <taxon>Paenibacillus</taxon>
    </lineage>
</organism>
<accession>A0A1R0ZDQ7</accession>
<dbReference type="PANTHER" id="PTHR38011:SF11">
    <property type="entry name" value="2,5-DIAMINO-6-RIBOSYLAMINO-4(3H)-PYRIMIDINONE 5'-PHOSPHATE REDUCTASE"/>
    <property type="match status" value="1"/>
</dbReference>
<proteinExistence type="predicted"/>
<dbReference type="InterPro" id="IPR002734">
    <property type="entry name" value="RibDG_C"/>
</dbReference>